<dbReference type="PANTHER" id="PTHR43900:SF3">
    <property type="entry name" value="GLUTATHIONE S-TRANSFERASE RHO"/>
    <property type="match status" value="1"/>
</dbReference>
<dbReference type="PANTHER" id="PTHR43900">
    <property type="entry name" value="GLUTATHIONE S-TRANSFERASE RHO"/>
    <property type="match status" value="1"/>
</dbReference>
<dbReference type="Pfam" id="PF02798">
    <property type="entry name" value="GST_N"/>
    <property type="match status" value="1"/>
</dbReference>
<dbReference type="SUPFAM" id="SSF47616">
    <property type="entry name" value="GST C-terminal domain-like"/>
    <property type="match status" value="1"/>
</dbReference>
<dbReference type="InterPro" id="IPR010987">
    <property type="entry name" value="Glutathione-S-Trfase_C-like"/>
</dbReference>
<evidence type="ECO:0000256" key="3">
    <source>
        <dbReference type="ARBA" id="ARBA00047960"/>
    </source>
</evidence>
<dbReference type="GO" id="GO:0004364">
    <property type="term" value="F:glutathione transferase activity"/>
    <property type="evidence" value="ECO:0007669"/>
    <property type="project" value="UniProtKB-EC"/>
</dbReference>
<dbReference type="InterPro" id="IPR004046">
    <property type="entry name" value="GST_C"/>
</dbReference>
<evidence type="ECO:0000256" key="2">
    <source>
        <dbReference type="ARBA" id="ARBA00022679"/>
    </source>
</evidence>
<evidence type="ECO:0000313" key="8">
    <source>
        <dbReference type="Proteomes" id="UP000290288"/>
    </source>
</evidence>
<dbReference type="STRING" id="2316362.A0A4Q2CZV1"/>
<comment type="catalytic activity">
    <reaction evidence="3">
        <text>RX + glutathione = an S-substituted glutathione + a halide anion + H(+)</text>
        <dbReference type="Rhea" id="RHEA:16437"/>
        <dbReference type="ChEBI" id="CHEBI:15378"/>
        <dbReference type="ChEBI" id="CHEBI:16042"/>
        <dbReference type="ChEBI" id="CHEBI:17792"/>
        <dbReference type="ChEBI" id="CHEBI:57925"/>
        <dbReference type="ChEBI" id="CHEBI:90779"/>
        <dbReference type="EC" id="2.5.1.18"/>
    </reaction>
</comment>
<dbReference type="Pfam" id="PF00043">
    <property type="entry name" value="GST_C"/>
    <property type="match status" value="1"/>
</dbReference>
<proteinExistence type="inferred from homology"/>
<comment type="caution">
    <text evidence="7">The sequence shown here is derived from an EMBL/GenBank/DDBJ whole genome shotgun (WGS) entry which is preliminary data.</text>
</comment>
<evidence type="ECO:0000313" key="7">
    <source>
        <dbReference type="EMBL" id="RXW11385.1"/>
    </source>
</evidence>
<dbReference type="Gene3D" id="3.40.30.10">
    <property type="entry name" value="Glutaredoxin"/>
    <property type="match status" value="1"/>
</dbReference>
<dbReference type="SFLD" id="SFLDG01154">
    <property type="entry name" value="Main.5:_Phi-like"/>
    <property type="match status" value="1"/>
</dbReference>
<dbReference type="InterPro" id="IPR036249">
    <property type="entry name" value="Thioredoxin-like_sf"/>
</dbReference>
<dbReference type="Gene3D" id="1.20.1050.10">
    <property type="match status" value="1"/>
</dbReference>
<dbReference type="GO" id="GO:0043295">
    <property type="term" value="F:glutathione binding"/>
    <property type="evidence" value="ECO:0007669"/>
    <property type="project" value="TreeGrafter"/>
</dbReference>
<keyword evidence="2" id="KW-0808">Transferase</keyword>
<dbReference type="Proteomes" id="UP000290288">
    <property type="component" value="Unassembled WGS sequence"/>
</dbReference>
<dbReference type="GO" id="GO:0006749">
    <property type="term" value="P:glutathione metabolic process"/>
    <property type="evidence" value="ECO:0007669"/>
    <property type="project" value="TreeGrafter"/>
</dbReference>
<gene>
    <name evidence="7" type="ORF">EST38_g14470</name>
</gene>
<dbReference type="InterPro" id="IPR040079">
    <property type="entry name" value="Glutathione_S-Trfase"/>
</dbReference>
<dbReference type="PROSITE" id="PS50405">
    <property type="entry name" value="GST_CTER"/>
    <property type="match status" value="1"/>
</dbReference>
<evidence type="ECO:0000259" key="6">
    <source>
        <dbReference type="PROSITE" id="PS50405"/>
    </source>
</evidence>
<evidence type="ECO:0000256" key="4">
    <source>
        <dbReference type="RuleBase" id="RU003494"/>
    </source>
</evidence>
<dbReference type="InterPro" id="IPR004045">
    <property type="entry name" value="Glutathione_S-Trfase_N"/>
</dbReference>
<dbReference type="EC" id="2.5.1.18" evidence="1"/>
<keyword evidence="8" id="KW-1185">Reference proteome</keyword>
<dbReference type="PROSITE" id="PS50404">
    <property type="entry name" value="GST_NTER"/>
    <property type="match status" value="1"/>
</dbReference>
<dbReference type="SFLD" id="SFLDG00358">
    <property type="entry name" value="Main_(cytGST)"/>
    <property type="match status" value="1"/>
</dbReference>
<evidence type="ECO:0000259" key="5">
    <source>
        <dbReference type="PROSITE" id="PS50404"/>
    </source>
</evidence>
<dbReference type="SUPFAM" id="SSF52833">
    <property type="entry name" value="Thioredoxin-like"/>
    <property type="match status" value="1"/>
</dbReference>
<comment type="similarity">
    <text evidence="4">Belongs to the GST superfamily.</text>
</comment>
<feature type="domain" description="GST C-terminal" evidence="6">
    <location>
        <begin position="97"/>
        <end position="218"/>
    </location>
</feature>
<organism evidence="7 8">
    <name type="scientific">Candolleomyces aberdarensis</name>
    <dbReference type="NCBI Taxonomy" id="2316362"/>
    <lineage>
        <taxon>Eukaryota</taxon>
        <taxon>Fungi</taxon>
        <taxon>Dikarya</taxon>
        <taxon>Basidiomycota</taxon>
        <taxon>Agaricomycotina</taxon>
        <taxon>Agaricomycetes</taxon>
        <taxon>Agaricomycetidae</taxon>
        <taxon>Agaricales</taxon>
        <taxon>Agaricineae</taxon>
        <taxon>Psathyrellaceae</taxon>
        <taxon>Candolleomyces</taxon>
    </lineage>
</organism>
<name>A0A4Q2CZV1_9AGAR</name>
<protein>
    <recommendedName>
        <fullName evidence="1">glutathione transferase</fullName>
        <ecNumber evidence="1">2.5.1.18</ecNumber>
    </recommendedName>
</protein>
<accession>A0A4Q2CZV1</accession>
<evidence type="ECO:0000256" key="1">
    <source>
        <dbReference type="ARBA" id="ARBA00012452"/>
    </source>
</evidence>
<feature type="domain" description="GST N-terminal" evidence="5">
    <location>
        <begin position="1"/>
        <end position="82"/>
    </location>
</feature>
<dbReference type="FunFam" id="3.40.30.10:FF:000016">
    <property type="entry name" value="Glutathione S-transferase F2"/>
    <property type="match status" value="1"/>
</dbReference>
<dbReference type="EMBL" id="SDEE01001965">
    <property type="protein sequence ID" value="RXW11385.1"/>
    <property type="molecule type" value="Genomic_DNA"/>
</dbReference>
<dbReference type="SFLD" id="SFLDS00019">
    <property type="entry name" value="Glutathione_Transferase_(cytos"/>
    <property type="match status" value="1"/>
</dbReference>
<dbReference type="OrthoDB" id="249703at2759"/>
<dbReference type="GO" id="GO:0005737">
    <property type="term" value="C:cytoplasm"/>
    <property type="evidence" value="ECO:0007669"/>
    <property type="project" value="TreeGrafter"/>
</dbReference>
<dbReference type="AlphaFoldDB" id="A0A4Q2CZV1"/>
<sequence length="228" mass="25748">MVLKLYAAPLSTASLRVAQTLHEKKIPFEVISIDLAKKENKQEAYLEKQPFGQVPYIDDDGFILYESRAITRYLVLKYPQEGTQGLVPDITDVKAWALFEQASSNEVANFETFARVIVYEKVFKARIGQDPDLKAYENAFNQLSAKLDAYEKILGKQPYLAGETLTLADLSHLPFGTRLYLVGAGDLIDSRPNVSKWFKSLKERESWREVEKGIKATVGLTLGHTGWD</sequence>
<reference evidence="7 8" key="1">
    <citation type="submission" date="2019-01" db="EMBL/GenBank/DDBJ databases">
        <title>Draft genome sequence of Psathyrella aberdarensis IHI B618.</title>
        <authorList>
            <person name="Buettner E."/>
            <person name="Kellner H."/>
        </authorList>
    </citation>
    <scope>NUCLEOTIDE SEQUENCE [LARGE SCALE GENOMIC DNA]</scope>
    <source>
        <strain evidence="7 8">IHI B618</strain>
    </source>
</reference>
<dbReference type="InterPro" id="IPR036282">
    <property type="entry name" value="Glutathione-S-Trfase_C_sf"/>
</dbReference>